<dbReference type="RefSeq" id="WP_203086784.1">
    <property type="nucleotide sequence ID" value="NZ_JAEUZA010000001.1"/>
</dbReference>
<reference evidence="1 2" key="1">
    <citation type="submission" date="2024-03" db="EMBL/GenBank/DDBJ databases">
        <title>Bacilli Hybrid Assemblies.</title>
        <authorList>
            <person name="Kovac J."/>
        </authorList>
    </citation>
    <scope>NUCLEOTIDE SEQUENCE [LARGE SCALE GENOMIC DNA]</scope>
    <source>
        <strain evidence="1 2">FSL R7-0666</strain>
    </source>
</reference>
<dbReference type="Proteomes" id="UP001418796">
    <property type="component" value="Unassembled WGS sequence"/>
</dbReference>
<protein>
    <submittedName>
        <fullName evidence="1">Uncharacterized protein</fullName>
    </submittedName>
</protein>
<organism evidence="1 2">
    <name type="scientific">Alkalicoccobacillus gibsonii</name>
    <dbReference type="NCBI Taxonomy" id="79881"/>
    <lineage>
        <taxon>Bacteria</taxon>
        <taxon>Bacillati</taxon>
        <taxon>Bacillota</taxon>
        <taxon>Bacilli</taxon>
        <taxon>Bacillales</taxon>
        <taxon>Bacillaceae</taxon>
        <taxon>Alkalicoccobacillus</taxon>
    </lineage>
</organism>
<evidence type="ECO:0000313" key="2">
    <source>
        <dbReference type="Proteomes" id="UP001418796"/>
    </source>
</evidence>
<sequence>MEQGKGGLQTADWYQLNKHSMSLLSRQGKTLDTLWPVTIRQTEFPYSYFQTDQQTMKP</sequence>
<accession>A0ABU9VHU0</accession>
<keyword evidence="2" id="KW-1185">Reference proteome</keyword>
<comment type="caution">
    <text evidence="1">The sequence shown here is derived from an EMBL/GenBank/DDBJ whole genome shotgun (WGS) entry which is preliminary data.</text>
</comment>
<gene>
    <name evidence="1" type="ORF">MKY91_10005</name>
</gene>
<proteinExistence type="predicted"/>
<evidence type="ECO:0000313" key="1">
    <source>
        <dbReference type="EMBL" id="MEN0643478.1"/>
    </source>
</evidence>
<dbReference type="EMBL" id="JBCITK010000001">
    <property type="protein sequence ID" value="MEN0643478.1"/>
    <property type="molecule type" value="Genomic_DNA"/>
</dbReference>
<name>A0ABU9VHU0_9BACI</name>